<evidence type="ECO:0000256" key="3">
    <source>
        <dbReference type="ARBA" id="ARBA00022643"/>
    </source>
</evidence>
<dbReference type="RefSeq" id="WP_013557346.1">
    <property type="nucleotide sequence ID" value="NC_014958.1"/>
</dbReference>
<evidence type="ECO:0000256" key="1">
    <source>
        <dbReference type="ARBA" id="ARBA00001917"/>
    </source>
</evidence>
<dbReference type="Pfam" id="PF00724">
    <property type="entry name" value="Oxidored_FMN"/>
    <property type="match status" value="1"/>
</dbReference>
<dbReference type="InterPro" id="IPR013785">
    <property type="entry name" value="Aldolase_TIM"/>
</dbReference>
<gene>
    <name evidence="7" type="ordered locus">Deima_2201</name>
</gene>
<protein>
    <submittedName>
        <fullName evidence="7">NADPH dehydrogenase</fullName>
        <ecNumber evidence="7">1.6.99.1</ecNumber>
    </submittedName>
</protein>
<dbReference type="InterPro" id="IPR044152">
    <property type="entry name" value="YqjM-like"/>
</dbReference>
<dbReference type="InterPro" id="IPR001155">
    <property type="entry name" value="OxRdtase_FMN_N"/>
</dbReference>
<evidence type="ECO:0000313" key="8">
    <source>
        <dbReference type="Proteomes" id="UP000008635"/>
    </source>
</evidence>
<evidence type="ECO:0000256" key="5">
    <source>
        <dbReference type="ARBA" id="ARBA00023002"/>
    </source>
</evidence>
<sequence precursor="true">MSQLFTPYRMRDLTLPNRLVVSPMCMYSAVNGHANDFHLVHYGQFALGGAGLIIAEATAVSPEGRISPEDLGLWEDAHIQNLALLTDFVHKHGGRIGTQLAHAGRKANTYAPWRGRGAVPDEAGVWDVIGPTGTPFSDTYHTPRAMTADDIARVIGDFERATRRAVLAGFDMVEVHAAHGYLLHQFLSPISNDRTDEYGGTFEGRARLTLEVARAVRNAFPAHLPVFVRLSATDWVEGGWDAEQTVRLAQLLYREGIDVIDVSSGGLATWQRIEVQPGYQVPFARAVKEAGVPSMAVGLITEPAQAEAILQEGSADLIAVAREFLRDPSFTHRAARALGADITYVAQYERAK</sequence>
<dbReference type="PANTHER" id="PTHR43303">
    <property type="entry name" value="NADPH DEHYDROGENASE C23G7.10C-RELATED"/>
    <property type="match status" value="1"/>
</dbReference>
<dbReference type="GO" id="GO:0003959">
    <property type="term" value="F:NADPH dehydrogenase activity"/>
    <property type="evidence" value="ECO:0007669"/>
    <property type="project" value="UniProtKB-EC"/>
</dbReference>
<name>E8U9V2_DEIML</name>
<keyword evidence="5 7" id="KW-0560">Oxidoreductase</keyword>
<dbReference type="Gene3D" id="3.20.20.70">
    <property type="entry name" value="Aldolase class I"/>
    <property type="match status" value="1"/>
</dbReference>
<keyword evidence="4" id="KW-0521">NADP</keyword>
<dbReference type="eggNOG" id="COG1902">
    <property type="taxonomic scope" value="Bacteria"/>
</dbReference>
<dbReference type="STRING" id="709986.Deima_2201"/>
<comment type="cofactor">
    <cofactor evidence="1">
        <name>FMN</name>
        <dbReference type="ChEBI" id="CHEBI:58210"/>
    </cofactor>
</comment>
<reference evidence="7 8" key="1">
    <citation type="journal article" date="2011" name="Stand. Genomic Sci.">
        <title>Complete genome sequence of Deinococcus maricopensis type strain (LB-34).</title>
        <authorList>
            <person name="Pukall R."/>
            <person name="Zeytun A."/>
            <person name="Lucas S."/>
            <person name="Lapidus A."/>
            <person name="Hammon N."/>
            <person name="Deshpande S."/>
            <person name="Nolan M."/>
            <person name="Cheng J.F."/>
            <person name="Pitluck S."/>
            <person name="Liolios K."/>
            <person name="Pagani I."/>
            <person name="Mikhailova N."/>
            <person name="Ivanova N."/>
            <person name="Mavromatis K."/>
            <person name="Pati A."/>
            <person name="Tapia R."/>
            <person name="Han C."/>
            <person name="Goodwin L."/>
            <person name="Chen A."/>
            <person name="Palaniappan K."/>
            <person name="Land M."/>
            <person name="Hauser L."/>
            <person name="Chang Y.J."/>
            <person name="Jeffries C.D."/>
            <person name="Brambilla E.M."/>
            <person name="Rohde M."/>
            <person name="Goker M."/>
            <person name="Detter J.C."/>
            <person name="Woyke T."/>
            <person name="Bristow J."/>
            <person name="Eisen J.A."/>
            <person name="Markowitz V."/>
            <person name="Hugenholtz P."/>
            <person name="Kyrpides N.C."/>
            <person name="Klenk H.P."/>
        </authorList>
    </citation>
    <scope>NUCLEOTIDE SEQUENCE [LARGE SCALE GENOMIC DNA]</scope>
    <source>
        <strain evidence="8">DSM 21211 / LMG 22137 / NRRL B-23946 / LB-34</strain>
    </source>
</reference>
<keyword evidence="3" id="KW-0288">FMN</keyword>
<dbReference type="Proteomes" id="UP000008635">
    <property type="component" value="Chromosome"/>
</dbReference>
<evidence type="ECO:0000256" key="4">
    <source>
        <dbReference type="ARBA" id="ARBA00022857"/>
    </source>
</evidence>
<feature type="domain" description="NADH:flavin oxidoreductase/NADH oxidase N-terminal" evidence="6">
    <location>
        <begin position="3"/>
        <end position="337"/>
    </location>
</feature>
<dbReference type="AlphaFoldDB" id="E8U9V2"/>
<keyword evidence="2" id="KW-0285">Flavoprotein</keyword>
<evidence type="ECO:0000313" key="7">
    <source>
        <dbReference type="EMBL" id="ADV67841.1"/>
    </source>
</evidence>
<dbReference type="GO" id="GO:0010181">
    <property type="term" value="F:FMN binding"/>
    <property type="evidence" value="ECO:0007669"/>
    <property type="project" value="InterPro"/>
</dbReference>
<evidence type="ECO:0000256" key="2">
    <source>
        <dbReference type="ARBA" id="ARBA00022630"/>
    </source>
</evidence>
<evidence type="ECO:0000259" key="6">
    <source>
        <dbReference type="Pfam" id="PF00724"/>
    </source>
</evidence>
<dbReference type="SUPFAM" id="SSF51395">
    <property type="entry name" value="FMN-linked oxidoreductases"/>
    <property type="match status" value="1"/>
</dbReference>
<dbReference type="HOGENOM" id="CLU_012153_2_0_0"/>
<dbReference type="PANTHER" id="PTHR43303:SF4">
    <property type="entry name" value="NADPH DEHYDROGENASE C23G7.10C-RELATED"/>
    <property type="match status" value="1"/>
</dbReference>
<dbReference type="EMBL" id="CP002454">
    <property type="protein sequence ID" value="ADV67841.1"/>
    <property type="molecule type" value="Genomic_DNA"/>
</dbReference>
<reference evidence="8" key="2">
    <citation type="submission" date="2011-01" db="EMBL/GenBank/DDBJ databases">
        <title>The complete genome of Deinococcus maricopensis DSM 21211.</title>
        <authorList>
            <consortium name="US DOE Joint Genome Institute (JGI-PGF)"/>
            <person name="Lucas S."/>
            <person name="Copeland A."/>
            <person name="Lapidus A."/>
            <person name="Goodwin L."/>
            <person name="Pitluck S."/>
            <person name="Kyrpides N."/>
            <person name="Mavromatis K."/>
            <person name="Pagani I."/>
            <person name="Ivanova N."/>
            <person name="Ovchinnikova G."/>
            <person name="Zeytun A."/>
            <person name="Detter J.C."/>
            <person name="Han C."/>
            <person name="Land M."/>
            <person name="Hauser L."/>
            <person name="Markowitz V."/>
            <person name="Cheng J.-F."/>
            <person name="Hugenholtz P."/>
            <person name="Woyke T."/>
            <person name="Wu D."/>
            <person name="Pukall R."/>
            <person name="Gehrich-Schroeter G."/>
            <person name="Brambilla E."/>
            <person name="Klenk H.-P."/>
            <person name="Eisen J.A."/>
        </authorList>
    </citation>
    <scope>NUCLEOTIDE SEQUENCE [LARGE SCALE GENOMIC DNA]</scope>
    <source>
        <strain evidence="8">DSM 21211 / LMG 22137 / NRRL B-23946 / LB-34</strain>
    </source>
</reference>
<dbReference type="GO" id="GO:0050661">
    <property type="term" value="F:NADP binding"/>
    <property type="evidence" value="ECO:0007669"/>
    <property type="project" value="InterPro"/>
</dbReference>
<accession>E8U9V2</accession>
<dbReference type="OrthoDB" id="9772736at2"/>
<dbReference type="CDD" id="cd02932">
    <property type="entry name" value="OYE_YqiM_FMN"/>
    <property type="match status" value="1"/>
</dbReference>
<dbReference type="EC" id="1.6.99.1" evidence="7"/>
<keyword evidence="8" id="KW-1185">Reference proteome</keyword>
<dbReference type="KEGG" id="dmr:Deima_2201"/>
<organism evidence="7 8">
    <name type="scientific">Deinococcus maricopensis (strain DSM 21211 / LMG 22137 / NRRL B-23946 / LB-34)</name>
    <dbReference type="NCBI Taxonomy" id="709986"/>
    <lineage>
        <taxon>Bacteria</taxon>
        <taxon>Thermotogati</taxon>
        <taxon>Deinococcota</taxon>
        <taxon>Deinococci</taxon>
        <taxon>Deinococcales</taxon>
        <taxon>Deinococcaceae</taxon>
        <taxon>Deinococcus</taxon>
    </lineage>
</organism>
<proteinExistence type="predicted"/>